<dbReference type="InterPro" id="IPR003682">
    <property type="entry name" value="rRNA_ssu_MeTfrase_G"/>
</dbReference>
<dbReference type="HAMAP" id="MF_00074">
    <property type="entry name" value="16SrRNA_methyltr_G"/>
    <property type="match status" value="1"/>
</dbReference>
<comment type="subcellular location">
    <subcellularLocation>
        <location evidence="6">Cytoplasm</location>
    </subcellularLocation>
</comment>
<sequence>MSPTPALLVAELEKSGCSCPSAALEPLCTYLSMLMRWNRKMNLVGAHTWQEAASDLVADCLRLADFLDTLPLPEDPLCWDPGAGAGLPGIPLRTVWTRGSYHMIEVRSKRALFLAQVLGTLSLPRTHVHNQNVQSFWGSALADLVVSRAFLPWEEVITLLADHVADGGHIVFMSRMIPEASDLAKVHAGFELAASTSYEGPSGTRTLWAVRKDQARASA</sequence>
<evidence type="ECO:0000256" key="1">
    <source>
        <dbReference type="ARBA" id="ARBA00022490"/>
    </source>
</evidence>
<organism evidence="7 8">
    <name type="scientific">Candidatus Desulfovibrio intestinipullorum</name>
    <dbReference type="NCBI Taxonomy" id="2838536"/>
    <lineage>
        <taxon>Bacteria</taxon>
        <taxon>Pseudomonadati</taxon>
        <taxon>Thermodesulfobacteriota</taxon>
        <taxon>Desulfovibrionia</taxon>
        <taxon>Desulfovibrionales</taxon>
        <taxon>Desulfovibrionaceae</taxon>
        <taxon>Desulfovibrio</taxon>
    </lineage>
</organism>
<comment type="caution">
    <text evidence="7">The sequence shown here is derived from an EMBL/GenBank/DDBJ whole genome shotgun (WGS) entry which is preliminary data.</text>
</comment>
<evidence type="ECO:0000256" key="2">
    <source>
        <dbReference type="ARBA" id="ARBA00022552"/>
    </source>
</evidence>
<comment type="function">
    <text evidence="6">Specifically methylates the N7 position of a guanine in 16S rRNA.</text>
</comment>
<dbReference type="EC" id="2.1.1.-" evidence="6"/>
<dbReference type="GO" id="GO:0070043">
    <property type="term" value="F:rRNA (guanine-N7-)-methyltransferase activity"/>
    <property type="evidence" value="ECO:0007669"/>
    <property type="project" value="UniProtKB-UniRule"/>
</dbReference>
<protein>
    <recommendedName>
        <fullName evidence="6">Ribosomal RNA small subunit methyltransferase G</fullName>
        <ecNumber evidence="6">2.1.1.-</ecNumber>
    </recommendedName>
    <alternativeName>
        <fullName evidence="6">16S rRNA 7-methylguanosine methyltransferase</fullName>
        <shortName evidence="6">16S rRNA m7G methyltransferase</shortName>
    </alternativeName>
</protein>
<feature type="binding site" evidence="6">
    <location>
        <position position="148"/>
    </location>
    <ligand>
        <name>S-adenosyl-L-methionine</name>
        <dbReference type="ChEBI" id="CHEBI:59789"/>
    </ligand>
</feature>
<dbReference type="EMBL" id="DXHV01000069">
    <property type="protein sequence ID" value="HIW00980.1"/>
    <property type="molecule type" value="Genomic_DNA"/>
</dbReference>
<feature type="binding site" evidence="6">
    <location>
        <position position="87"/>
    </location>
    <ligand>
        <name>S-adenosyl-L-methionine</name>
        <dbReference type="ChEBI" id="CHEBI:59789"/>
    </ligand>
</feature>
<accession>A0A9D1TPS1</accession>
<evidence type="ECO:0000256" key="5">
    <source>
        <dbReference type="ARBA" id="ARBA00022691"/>
    </source>
</evidence>
<dbReference type="SUPFAM" id="SSF53335">
    <property type="entry name" value="S-adenosyl-L-methionine-dependent methyltransferases"/>
    <property type="match status" value="1"/>
</dbReference>
<feature type="binding site" evidence="6">
    <location>
        <begin position="133"/>
        <end position="134"/>
    </location>
    <ligand>
        <name>S-adenosyl-L-methionine</name>
        <dbReference type="ChEBI" id="CHEBI:59789"/>
    </ligand>
</feature>
<evidence type="ECO:0000256" key="6">
    <source>
        <dbReference type="HAMAP-Rule" id="MF_00074"/>
    </source>
</evidence>
<comment type="caution">
    <text evidence="6">Lacks conserved residue(s) required for the propagation of feature annotation.</text>
</comment>
<keyword evidence="1 6" id="KW-0963">Cytoplasm</keyword>
<feature type="binding site" evidence="6">
    <location>
        <position position="82"/>
    </location>
    <ligand>
        <name>S-adenosyl-L-methionine</name>
        <dbReference type="ChEBI" id="CHEBI:59789"/>
    </ligand>
</feature>
<dbReference type="AlphaFoldDB" id="A0A9D1TPS1"/>
<evidence type="ECO:0000313" key="8">
    <source>
        <dbReference type="Proteomes" id="UP000886752"/>
    </source>
</evidence>
<dbReference type="Gene3D" id="3.40.50.150">
    <property type="entry name" value="Vaccinia Virus protein VP39"/>
    <property type="match status" value="1"/>
</dbReference>
<evidence type="ECO:0000313" key="7">
    <source>
        <dbReference type="EMBL" id="HIW00980.1"/>
    </source>
</evidence>
<dbReference type="Proteomes" id="UP000886752">
    <property type="component" value="Unassembled WGS sequence"/>
</dbReference>
<proteinExistence type="inferred from homology"/>
<dbReference type="Pfam" id="PF02527">
    <property type="entry name" value="GidB"/>
    <property type="match status" value="1"/>
</dbReference>
<dbReference type="GO" id="GO:0005829">
    <property type="term" value="C:cytosol"/>
    <property type="evidence" value="ECO:0007669"/>
    <property type="project" value="TreeGrafter"/>
</dbReference>
<name>A0A9D1TPS1_9BACT</name>
<dbReference type="PANTHER" id="PTHR31760:SF0">
    <property type="entry name" value="S-ADENOSYL-L-METHIONINE-DEPENDENT METHYLTRANSFERASES SUPERFAMILY PROTEIN"/>
    <property type="match status" value="1"/>
</dbReference>
<dbReference type="InterPro" id="IPR029063">
    <property type="entry name" value="SAM-dependent_MTases_sf"/>
</dbReference>
<comment type="similarity">
    <text evidence="6">Belongs to the methyltransferase superfamily. RNA methyltransferase RsmG family.</text>
</comment>
<gene>
    <name evidence="6" type="primary">rsmG</name>
    <name evidence="7" type="ORF">H9894_07310</name>
</gene>
<reference evidence="7" key="1">
    <citation type="journal article" date="2021" name="PeerJ">
        <title>Extensive microbial diversity within the chicken gut microbiome revealed by metagenomics and culture.</title>
        <authorList>
            <person name="Gilroy R."/>
            <person name="Ravi A."/>
            <person name="Getino M."/>
            <person name="Pursley I."/>
            <person name="Horton D.L."/>
            <person name="Alikhan N.F."/>
            <person name="Baker D."/>
            <person name="Gharbi K."/>
            <person name="Hall N."/>
            <person name="Watson M."/>
            <person name="Adriaenssens E.M."/>
            <person name="Foster-Nyarko E."/>
            <person name="Jarju S."/>
            <person name="Secka A."/>
            <person name="Antonio M."/>
            <person name="Oren A."/>
            <person name="Chaudhuri R.R."/>
            <person name="La Ragione R."/>
            <person name="Hildebrand F."/>
            <person name="Pallen M.J."/>
        </authorList>
    </citation>
    <scope>NUCLEOTIDE SEQUENCE</scope>
    <source>
        <strain evidence="7">ChiHecec2B26-446</strain>
    </source>
</reference>
<keyword evidence="3 6" id="KW-0489">Methyltransferase</keyword>
<evidence type="ECO:0000256" key="3">
    <source>
        <dbReference type="ARBA" id="ARBA00022603"/>
    </source>
</evidence>
<dbReference type="PANTHER" id="PTHR31760">
    <property type="entry name" value="S-ADENOSYL-L-METHIONINE-DEPENDENT METHYLTRANSFERASES SUPERFAMILY PROTEIN"/>
    <property type="match status" value="1"/>
</dbReference>
<reference evidence="7" key="2">
    <citation type="submission" date="2021-04" db="EMBL/GenBank/DDBJ databases">
        <authorList>
            <person name="Gilroy R."/>
        </authorList>
    </citation>
    <scope>NUCLEOTIDE SEQUENCE</scope>
    <source>
        <strain evidence="7">ChiHecec2B26-446</strain>
    </source>
</reference>
<evidence type="ECO:0000256" key="4">
    <source>
        <dbReference type="ARBA" id="ARBA00022679"/>
    </source>
</evidence>
<keyword evidence="4 6" id="KW-0808">Transferase</keyword>
<keyword evidence="2 6" id="KW-0698">rRNA processing</keyword>
<keyword evidence="5 6" id="KW-0949">S-adenosyl-L-methionine</keyword>